<evidence type="ECO:0000256" key="1">
    <source>
        <dbReference type="ARBA" id="ARBA00004141"/>
    </source>
</evidence>
<dbReference type="InterPro" id="IPR028082">
    <property type="entry name" value="Peripla_BP_I"/>
</dbReference>
<evidence type="ECO:0000259" key="12">
    <source>
        <dbReference type="Pfam" id="PF13675"/>
    </source>
</evidence>
<feature type="domain" description="Tyrosine-protein kinase ephrin type A/B receptor-like" evidence="11">
    <location>
        <begin position="579"/>
        <end position="627"/>
    </location>
</feature>
<proteinExistence type="predicted"/>
<dbReference type="Pfam" id="PF01094">
    <property type="entry name" value="ANF_receptor"/>
    <property type="match status" value="1"/>
</dbReference>
<dbReference type="Pfam" id="PF07699">
    <property type="entry name" value="Ephrin_rec_like"/>
    <property type="match status" value="1"/>
</dbReference>
<feature type="signal peptide" evidence="9">
    <location>
        <begin position="1"/>
        <end position="24"/>
    </location>
</feature>
<keyword evidence="2" id="KW-0812">Transmembrane</keyword>
<dbReference type="AlphaFoldDB" id="A0A812VU52"/>
<dbReference type="InterPro" id="IPR009030">
    <property type="entry name" value="Growth_fac_rcpt_cys_sf"/>
</dbReference>
<evidence type="ECO:0000256" key="6">
    <source>
        <dbReference type="ARBA" id="ARBA00023170"/>
    </source>
</evidence>
<dbReference type="SUPFAM" id="SSF57184">
    <property type="entry name" value="Growth factor receptor domain"/>
    <property type="match status" value="1"/>
</dbReference>
<feature type="domain" description="NarX-like N-terminal" evidence="12">
    <location>
        <begin position="673"/>
        <end position="763"/>
    </location>
</feature>
<evidence type="ECO:0000259" key="10">
    <source>
        <dbReference type="Pfam" id="PF01094"/>
    </source>
</evidence>
<organism evidence="13 14">
    <name type="scientific">Symbiodinium pilosum</name>
    <name type="common">Dinoflagellate</name>
    <dbReference type="NCBI Taxonomy" id="2952"/>
    <lineage>
        <taxon>Eukaryota</taxon>
        <taxon>Sar</taxon>
        <taxon>Alveolata</taxon>
        <taxon>Dinophyceae</taxon>
        <taxon>Suessiales</taxon>
        <taxon>Symbiodiniaceae</taxon>
        <taxon>Symbiodinium</taxon>
    </lineage>
</organism>
<comment type="subcellular location">
    <subcellularLocation>
        <location evidence="1">Membrane</location>
        <topology evidence="1">Multi-pass membrane protein</topology>
    </subcellularLocation>
</comment>
<dbReference type="GO" id="GO:0038039">
    <property type="term" value="C:G protein-coupled receptor heterodimeric complex"/>
    <property type="evidence" value="ECO:0007669"/>
    <property type="project" value="TreeGrafter"/>
</dbReference>
<dbReference type="SMART" id="SM01411">
    <property type="entry name" value="Ephrin_rec_like"/>
    <property type="match status" value="1"/>
</dbReference>
<comment type="caution">
    <text evidence="13">The sequence shown here is derived from an EMBL/GenBank/DDBJ whole genome shotgun (WGS) entry which is preliminary data.</text>
</comment>
<dbReference type="Proteomes" id="UP000649617">
    <property type="component" value="Unassembled WGS sequence"/>
</dbReference>
<accession>A0A812VU52</accession>
<evidence type="ECO:0000313" key="13">
    <source>
        <dbReference type="EMBL" id="CAE7641535.1"/>
    </source>
</evidence>
<reference evidence="13" key="1">
    <citation type="submission" date="2021-02" db="EMBL/GenBank/DDBJ databases">
        <authorList>
            <person name="Dougan E. K."/>
            <person name="Rhodes N."/>
            <person name="Thang M."/>
            <person name="Chan C."/>
        </authorList>
    </citation>
    <scope>NUCLEOTIDE SEQUENCE</scope>
</reference>
<keyword evidence="6" id="KW-0675">Receptor</keyword>
<name>A0A812VU52_SYMPI</name>
<dbReference type="InterPro" id="IPR011641">
    <property type="entry name" value="Tyr-kin_ephrin_A/B_rcpt-like"/>
</dbReference>
<evidence type="ECO:0000256" key="7">
    <source>
        <dbReference type="ARBA" id="ARBA00023180"/>
    </source>
</evidence>
<evidence type="ECO:0000259" key="11">
    <source>
        <dbReference type="Pfam" id="PF07699"/>
    </source>
</evidence>
<keyword evidence="14" id="KW-1185">Reference proteome</keyword>
<dbReference type="Gene3D" id="2.10.50.10">
    <property type="entry name" value="Tumor Necrosis Factor Receptor, subunit A, domain 2"/>
    <property type="match status" value="1"/>
</dbReference>
<keyword evidence="9" id="KW-0732">Signal</keyword>
<dbReference type="Gene3D" id="3.40.50.2300">
    <property type="match status" value="2"/>
</dbReference>
<dbReference type="InterPro" id="IPR001828">
    <property type="entry name" value="ANF_lig-bd_rcpt"/>
</dbReference>
<feature type="domain" description="Receptor ligand binding region" evidence="10">
    <location>
        <begin position="66"/>
        <end position="428"/>
    </location>
</feature>
<keyword evidence="4" id="KW-0297">G-protein coupled receptor</keyword>
<dbReference type="OrthoDB" id="17569at2759"/>
<dbReference type="InterPro" id="IPR002455">
    <property type="entry name" value="GPCR3_GABA-B"/>
</dbReference>
<dbReference type="Pfam" id="PF13675">
    <property type="entry name" value="PilJ"/>
    <property type="match status" value="1"/>
</dbReference>
<dbReference type="PANTHER" id="PTHR10519:SF20">
    <property type="entry name" value="G-PROTEIN COUPLED RECEPTOR 156-RELATED"/>
    <property type="match status" value="1"/>
</dbReference>
<keyword evidence="7" id="KW-0325">Glycoprotein</keyword>
<sequence>MAVKRLCSVLLVVRLAVDPPHAIAIPVLRDHQVTVAANPARAGAADVNVAVISPYSGGLGELMTMVEPALAAAAQDVENSNFLPGFRMNLFLGDSKCSVPGATQATIEALARSPTKHALLADSCSAACEAMNDATQFFNVLQAANPNKPDFKAWVSPGCISESLSDSTRYPYFTRMAPSYRFNVQTLYEFTKLMGFQRIGIVVGYRSINTLGVDYLKGLIRDDVSAGRYNWTVLFTVQITSSGNIADAQSAAEEIERKDSRINIVALYQTEGAMFLCQTHGRNLLSPAYSFMIVSGWWNPGFILERSGASDCPCTITELHRAAYGVIAADRGPMLNTQDVHGLSGRSLADIYGNYTEECLSFGNGTGVCNHQWAGYFYDGVWLIASILHTYLVDGNRSVADLATPAARQALEALSLQVDFAGTTGQVRQFSSPDFEGDRDGVILLRQAGGPPENTFNHLAYRTQTGILFQTDVVWSPDPAHRISCSSGTCDLVNGFQPADRSSSCPDGRVWINEQGLLPAAWPSVSLAALAPLPTLRDLEAASYWAVLAWTLLIGPQGLLLYGLSNRRMVECQVCLFGQFSESPGESICTKCPRGSYAELRAGQATCTPCPPGLNTNFEGAIELSMCQCDGFYWEQQCVKCQFGQRFEAGVCVTCNRSVICEEGVIVGNAPSAEAWSKTINAAGLQRTLSQRMTIEFLLVVLGINPEENRQKMLTTIHNYGATVQDLMAGNSSRQIIAAPTTDLLSYLREQVMPTFTSLSSLLVANTASPGGAVLYAASVARHRG</sequence>
<evidence type="ECO:0000256" key="5">
    <source>
        <dbReference type="ARBA" id="ARBA00023136"/>
    </source>
</evidence>
<keyword evidence="3" id="KW-1133">Transmembrane helix</keyword>
<evidence type="ECO:0000256" key="8">
    <source>
        <dbReference type="ARBA" id="ARBA00023224"/>
    </source>
</evidence>
<gene>
    <name evidence="13" type="primary">Gabbr1</name>
    <name evidence="13" type="ORF">SPIL2461_LOCUS16992</name>
</gene>
<dbReference type="GO" id="GO:0004965">
    <property type="term" value="F:G protein-coupled GABA receptor activity"/>
    <property type="evidence" value="ECO:0007669"/>
    <property type="project" value="InterPro"/>
</dbReference>
<dbReference type="EMBL" id="CAJNIZ010042871">
    <property type="protein sequence ID" value="CAE7641535.1"/>
    <property type="molecule type" value="Genomic_DNA"/>
</dbReference>
<evidence type="ECO:0000313" key="14">
    <source>
        <dbReference type="Proteomes" id="UP000649617"/>
    </source>
</evidence>
<keyword evidence="5" id="KW-0472">Membrane</keyword>
<protein>
    <submittedName>
        <fullName evidence="13">Gabbr1 protein</fullName>
    </submittedName>
</protein>
<dbReference type="PANTHER" id="PTHR10519">
    <property type="entry name" value="GABA-B RECEPTOR"/>
    <property type="match status" value="1"/>
</dbReference>
<dbReference type="InterPro" id="IPR029095">
    <property type="entry name" value="NarX-like_N"/>
</dbReference>
<dbReference type="GO" id="GO:0007214">
    <property type="term" value="P:gamma-aminobutyric acid signaling pathway"/>
    <property type="evidence" value="ECO:0007669"/>
    <property type="project" value="TreeGrafter"/>
</dbReference>
<evidence type="ECO:0000256" key="2">
    <source>
        <dbReference type="ARBA" id="ARBA00022692"/>
    </source>
</evidence>
<dbReference type="SUPFAM" id="SSF53822">
    <property type="entry name" value="Periplasmic binding protein-like I"/>
    <property type="match status" value="1"/>
</dbReference>
<feature type="chain" id="PRO_5032483084" evidence="9">
    <location>
        <begin position="25"/>
        <end position="785"/>
    </location>
</feature>
<evidence type="ECO:0000256" key="3">
    <source>
        <dbReference type="ARBA" id="ARBA00022989"/>
    </source>
</evidence>
<keyword evidence="8" id="KW-0807">Transducer</keyword>
<evidence type="ECO:0000256" key="4">
    <source>
        <dbReference type="ARBA" id="ARBA00023040"/>
    </source>
</evidence>
<evidence type="ECO:0000256" key="9">
    <source>
        <dbReference type="SAM" id="SignalP"/>
    </source>
</evidence>